<dbReference type="PANTHER" id="PTHR23534">
    <property type="entry name" value="MFS PERMEASE"/>
    <property type="match status" value="1"/>
</dbReference>
<evidence type="ECO:0000256" key="4">
    <source>
        <dbReference type="SAM" id="Phobius"/>
    </source>
</evidence>
<feature type="transmembrane region" description="Helical" evidence="4">
    <location>
        <begin position="139"/>
        <end position="161"/>
    </location>
</feature>
<keyword evidence="7" id="KW-1185">Reference proteome</keyword>
<feature type="transmembrane region" description="Helical" evidence="4">
    <location>
        <begin position="79"/>
        <end position="97"/>
    </location>
</feature>
<feature type="transmembrane region" description="Helical" evidence="4">
    <location>
        <begin position="53"/>
        <end position="72"/>
    </location>
</feature>
<comment type="caution">
    <text evidence="6">The sequence shown here is derived from an EMBL/GenBank/DDBJ whole genome shotgun (WGS) entry which is preliminary data.</text>
</comment>
<protein>
    <submittedName>
        <fullName evidence="6">MFS family permease</fullName>
    </submittedName>
</protein>
<organism evidence="6 7">
    <name type="scientific">Roseateles oligotrophus</name>
    <dbReference type="NCBI Taxonomy" id="1769250"/>
    <lineage>
        <taxon>Bacteria</taxon>
        <taxon>Pseudomonadati</taxon>
        <taxon>Pseudomonadota</taxon>
        <taxon>Betaproteobacteria</taxon>
        <taxon>Burkholderiales</taxon>
        <taxon>Sphaerotilaceae</taxon>
        <taxon>Roseateles</taxon>
    </lineage>
</organism>
<feature type="transmembrane region" description="Helical" evidence="4">
    <location>
        <begin position="103"/>
        <end position="127"/>
    </location>
</feature>
<dbReference type="Proteomes" id="UP000562027">
    <property type="component" value="Unassembled WGS sequence"/>
</dbReference>
<proteinExistence type="predicted"/>
<dbReference type="InterPro" id="IPR011701">
    <property type="entry name" value="MFS"/>
</dbReference>
<dbReference type="PANTHER" id="PTHR23534:SF1">
    <property type="entry name" value="MAJOR FACILITATOR SUPERFAMILY PROTEIN"/>
    <property type="match status" value="1"/>
</dbReference>
<dbReference type="InterPro" id="IPR020846">
    <property type="entry name" value="MFS_dom"/>
</dbReference>
<gene>
    <name evidence="6" type="ORF">HNP55_001583</name>
</gene>
<feature type="transmembrane region" description="Helical" evidence="4">
    <location>
        <begin position="283"/>
        <end position="304"/>
    </location>
</feature>
<evidence type="ECO:0000313" key="6">
    <source>
        <dbReference type="EMBL" id="MBB4843064.1"/>
    </source>
</evidence>
<reference evidence="6 7" key="1">
    <citation type="submission" date="2020-08" db="EMBL/GenBank/DDBJ databases">
        <title>Functional genomics of gut bacteria from endangered species of beetles.</title>
        <authorList>
            <person name="Carlos-Shanley C."/>
        </authorList>
    </citation>
    <scope>NUCLEOTIDE SEQUENCE [LARGE SCALE GENOMIC DNA]</scope>
    <source>
        <strain evidence="6 7">S00239</strain>
    </source>
</reference>
<dbReference type="GO" id="GO:0022857">
    <property type="term" value="F:transmembrane transporter activity"/>
    <property type="evidence" value="ECO:0007669"/>
    <property type="project" value="InterPro"/>
</dbReference>
<dbReference type="Pfam" id="PF07690">
    <property type="entry name" value="MFS_1"/>
    <property type="match status" value="2"/>
</dbReference>
<feature type="transmembrane region" description="Helical" evidence="4">
    <location>
        <begin position="346"/>
        <end position="368"/>
    </location>
</feature>
<dbReference type="InterPro" id="IPR036259">
    <property type="entry name" value="MFS_trans_sf"/>
</dbReference>
<evidence type="ECO:0000256" key="3">
    <source>
        <dbReference type="ARBA" id="ARBA00023136"/>
    </source>
</evidence>
<dbReference type="SUPFAM" id="SSF103473">
    <property type="entry name" value="MFS general substrate transporter"/>
    <property type="match status" value="1"/>
</dbReference>
<dbReference type="RefSeq" id="WP_184298004.1">
    <property type="nucleotide sequence ID" value="NZ_JACHLP010000003.1"/>
</dbReference>
<dbReference type="Gene3D" id="1.20.1250.20">
    <property type="entry name" value="MFS general substrate transporter like domains"/>
    <property type="match status" value="1"/>
</dbReference>
<sequence length="403" mass="41374">MKTPAILAPQQRPVALLIAAQALYVCASAIGLTLTGLVGLQLAPSAGLATLPFALVTVATALSTIPVSLAMARWGRKPLFLLGCACGALGGGLAAWAIVRSSFALFCLACLLQGLFQASAQYYRFAATEVAAATFRSRAIAWVIGGGVLAALLGPGLAAWARDALAPHTFAGSYLGVLGAALLSALVLAGARMDKPAAPAAGQARPTPWLSLLRRPAFIAAAGNSLVSYAVMMFVMTATPLAVLGCGLGVGEAAAVIQWHLLAMFAPGFFSGRLIARWGVRTVLLLGAALFALGSAVALSGLTLPHFGLALALNGLAWNLMFVGGSTLLAQSFADSPPQDRARAQAANEFITFAAVAAASLLAGASYSRWGWETIQWLVLPWLALAALVTLWSGARSRRPALA</sequence>
<evidence type="ECO:0000256" key="2">
    <source>
        <dbReference type="ARBA" id="ARBA00022989"/>
    </source>
</evidence>
<dbReference type="PROSITE" id="PS50850">
    <property type="entry name" value="MFS"/>
    <property type="match status" value="1"/>
</dbReference>
<name>A0A840L3I2_9BURK</name>
<keyword evidence="3 4" id="KW-0472">Membrane</keyword>
<evidence type="ECO:0000313" key="7">
    <source>
        <dbReference type="Proteomes" id="UP000562027"/>
    </source>
</evidence>
<feature type="transmembrane region" description="Helical" evidence="4">
    <location>
        <begin position="212"/>
        <end position="235"/>
    </location>
</feature>
<feature type="transmembrane region" description="Helical" evidence="4">
    <location>
        <begin position="374"/>
        <end position="395"/>
    </location>
</feature>
<dbReference type="AlphaFoldDB" id="A0A840L3I2"/>
<accession>A0A840L3I2</accession>
<keyword evidence="2 4" id="KW-1133">Transmembrane helix</keyword>
<feature type="transmembrane region" description="Helical" evidence="4">
    <location>
        <begin position="316"/>
        <end position="334"/>
    </location>
</feature>
<keyword evidence="1 4" id="KW-0812">Transmembrane</keyword>
<evidence type="ECO:0000259" key="5">
    <source>
        <dbReference type="PROSITE" id="PS50850"/>
    </source>
</evidence>
<feature type="domain" description="Major facilitator superfamily (MFS) profile" evidence="5">
    <location>
        <begin position="216"/>
        <end position="403"/>
    </location>
</feature>
<dbReference type="EMBL" id="JACHLP010000003">
    <property type="protein sequence ID" value="MBB4843064.1"/>
    <property type="molecule type" value="Genomic_DNA"/>
</dbReference>
<feature type="transmembrane region" description="Helical" evidence="4">
    <location>
        <begin position="173"/>
        <end position="191"/>
    </location>
</feature>
<evidence type="ECO:0000256" key="1">
    <source>
        <dbReference type="ARBA" id="ARBA00022692"/>
    </source>
</evidence>